<evidence type="ECO:0000313" key="1">
    <source>
        <dbReference type="EMBL" id="KAL0261373.1"/>
    </source>
</evidence>
<comment type="caution">
    <text evidence="1">The sequence shown here is derived from an EMBL/GenBank/DDBJ whole genome shotgun (WGS) entry which is preliminary data.</text>
</comment>
<dbReference type="GeneID" id="92006888"/>
<keyword evidence="2" id="KW-1185">Reference proteome</keyword>
<sequence>MANTLSPESAKAPTLSRPSFEQLPSEIRIMILEALLKAPTPFDLSHAERPKLEAHWSRFRHLARQASSLLLTNKRTHATATSVLYGANEFHFSNRHGWRMLDLFLHTIGAANARFLKKLAIRAPFLRYGGAHSATSSSSQQPAFAAMLGAVSLPAPATAPPSPPTWLAGLDQRARAAHVSVVGDVCQRLRRLGGLTKLRLLIPVDSFAADGPFDYLTDALVCDDSCESTNDLAHVRRWHQDRWFWDELEGLRDGVDIGFVLVHSTWRGARAESFEYIYTERLMAEMYLWLLYRARAKGYRVGYGYDGVDRGDGVLDLRNEGDPDVLEPIVPGWRFPDGDAAAEKYGRPKDEPEYDGFRSCLRAGYLFGDDESAMLEHGPLAFRKV</sequence>
<evidence type="ECO:0000313" key="2">
    <source>
        <dbReference type="Proteomes" id="UP001430584"/>
    </source>
</evidence>
<protein>
    <submittedName>
        <fullName evidence="1">Uncharacterized protein</fullName>
    </submittedName>
</protein>
<organism evidence="1 2">
    <name type="scientific">Diplodia seriata</name>
    <dbReference type="NCBI Taxonomy" id="420778"/>
    <lineage>
        <taxon>Eukaryota</taxon>
        <taxon>Fungi</taxon>
        <taxon>Dikarya</taxon>
        <taxon>Ascomycota</taxon>
        <taxon>Pezizomycotina</taxon>
        <taxon>Dothideomycetes</taxon>
        <taxon>Dothideomycetes incertae sedis</taxon>
        <taxon>Botryosphaeriales</taxon>
        <taxon>Botryosphaeriaceae</taxon>
        <taxon>Diplodia</taxon>
    </lineage>
</organism>
<dbReference type="PANTHER" id="PTHR42085">
    <property type="entry name" value="F-BOX DOMAIN-CONTAINING PROTEIN"/>
    <property type="match status" value="1"/>
</dbReference>
<dbReference type="RefSeq" id="XP_066634402.1">
    <property type="nucleotide sequence ID" value="XM_066774283.1"/>
</dbReference>
<proteinExistence type="predicted"/>
<name>A0ABR3CL62_9PEZI</name>
<reference evidence="1 2" key="1">
    <citation type="submission" date="2024-02" db="EMBL/GenBank/DDBJ databases">
        <title>De novo assembly and annotation of 12 fungi associated with fruit tree decline syndrome in Ontario, Canada.</title>
        <authorList>
            <person name="Sulman M."/>
            <person name="Ellouze W."/>
            <person name="Ilyukhin E."/>
        </authorList>
    </citation>
    <scope>NUCLEOTIDE SEQUENCE [LARGE SCALE GENOMIC DNA]</scope>
    <source>
        <strain evidence="1 2">FDS-637</strain>
    </source>
</reference>
<gene>
    <name evidence="1" type="ORF">SLS55_002803</name>
</gene>
<dbReference type="InterPro" id="IPR038883">
    <property type="entry name" value="AN11006-like"/>
</dbReference>
<dbReference type="PANTHER" id="PTHR42085:SF8">
    <property type="entry name" value="F-BOX DOMAIN-CONTAINING PROTEIN"/>
    <property type="match status" value="1"/>
</dbReference>
<dbReference type="Proteomes" id="UP001430584">
    <property type="component" value="Unassembled WGS sequence"/>
</dbReference>
<accession>A0ABR3CL62</accession>
<dbReference type="EMBL" id="JAJVCZ030000003">
    <property type="protein sequence ID" value="KAL0261373.1"/>
    <property type="molecule type" value="Genomic_DNA"/>
</dbReference>